<evidence type="ECO:0000313" key="2">
    <source>
        <dbReference type="Proteomes" id="UP000054560"/>
    </source>
</evidence>
<feature type="non-terminal residue" evidence="1">
    <location>
        <position position="52"/>
    </location>
</feature>
<dbReference type="AlphaFoldDB" id="A0A0L0F1M9"/>
<dbReference type="EMBL" id="KQ250650">
    <property type="protein sequence ID" value="KNC70620.1"/>
    <property type="molecule type" value="Genomic_DNA"/>
</dbReference>
<name>A0A0L0F1M9_9EUKA</name>
<accession>A0A0L0F1M9</accession>
<evidence type="ECO:0000313" key="1">
    <source>
        <dbReference type="EMBL" id="KNC70620.1"/>
    </source>
</evidence>
<dbReference type="Proteomes" id="UP000054560">
    <property type="component" value="Unassembled WGS sequence"/>
</dbReference>
<protein>
    <submittedName>
        <fullName evidence="1">Uncharacterized protein</fullName>
    </submittedName>
</protein>
<dbReference type="RefSeq" id="XP_014144522.1">
    <property type="nucleotide sequence ID" value="XM_014289047.1"/>
</dbReference>
<organism evidence="1 2">
    <name type="scientific">Sphaeroforma arctica JP610</name>
    <dbReference type="NCBI Taxonomy" id="667725"/>
    <lineage>
        <taxon>Eukaryota</taxon>
        <taxon>Ichthyosporea</taxon>
        <taxon>Ichthyophonida</taxon>
        <taxon>Sphaeroforma</taxon>
    </lineage>
</organism>
<gene>
    <name evidence="1" type="ORF">SARC_16850</name>
</gene>
<keyword evidence="2" id="KW-1185">Reference proteome</keyword>
<reference evidence="1 2" key="1">
    <citation type="submission" date="2011-02" db="EMBL/GenBank/DDBJ databases">
        <title>The Genome Sequence of Sphaeroforma arctica JP610.</title>
        <authorList>
            <consortium name="The Broad Institute Genome Sequencing Platform"/>
            <person name="Russ C."/>
            <person name="Cuomo C."/>
            <person name="Young S.K."/>
            <person name="Zeng Q."/>
            <person name="Gargeya S."/>
            <person name="Alvarado L."/>
            <person name="Berlin A."/>
            <person name="Chapman S.B."/>
            <person name="Chen Z."/>
            <person name="Freedman E."/>
            <person name="Gellesch M."/>
            <person name="Goldberg J."/>
            <person name="Griggs A."/>
            <person name="Gujja S."/>
            <person name="Heilman E."/>
            <person name="Heiman D."/>
            <person name="Howarth C."/>
            <person name="Mehta T."/>
            <person name="Neiman D."/>
            <person name="Pearson M."/>
            <person name="Roberts A."/>
            <person name="Saif S."/>
            <person name="Shea T."/>
            <person name="Shenoy N."/>
            <person name="Sisk P."/>
            <person name="Stolte C."/>
            <person name="Sykes S."/>
            <person name="White J."/>
            <person name="Yandava C."/>
            <person name="Burger G."/>
            <person name="Gray M.W."/>
            <person name="Holland P.W.H."/>
            <person name="King N."/>
            <person name="Lang F.B.F."/>
            <person name="Roger A.J."/>
            <person name="Ruiz-Trillo I."/>
            <person name="Haas B."/>
            <person name="Nusbaum C."/>
            <person name="Birren B."/>
        </authorList>
    </citation>
    <scope>NUCLEOTIDE SEQUENCE [LARGE SCALE GENOMIC DNA]</scope>
    <source>
        <strain evidence="1 2">JP610</strain>
    </source>
</reference>
<sequence length="52" mass="6009">MVVDTRIALNKENPGLHRDEVAQYESSQKVTPEMFDAVSYYFPYAYGAYKSK</sequence>
<proteinExistence type="predicted"/>
<dbReference type="GeneID" id="25917354"/>